<protein>
    <submittedName>
        <fullName evidence="2">Putative ATP-dependent endonuclease of OLD family</fullName>
    </submittedName>
</protein>
<organism evidence="2 3">
    <name type="scientific">Bisgaardia hudsonensis</name>
    <dbReference type="NCBI Taxonomy" id="109472"/>
    <lineage>
        <taxon>Bacteria</taxon>
        <taxon>Pseudomonadati</taxon>
        <taxon>Pseudomonadota</taxon>
        <taxon>Gammaproteobacteria</taxon>
        <taxon>Pasteurellales</taxon>
        <taxon>Pasteurellaceae</taxon>
        <taxon>Bisgaardia</taxon>
    </lineage>
</organism>
<dbReference type="RefSeq" id="WP_132022785.1">
    <property type="nucleotide sequence ID" value="NZ_CP016605.1"/>
</dbReference>
<dbReference type="InterPro" id="IPR027417">
    <property type="entry name" value="P-loop_NTPase"/>
</dbReference>
<dbReference type="GO" id="GO:0000731">
    <property type="term" value="P:DNA synthesis involved in DNA repair"/>
    <property type="evidence" value="ECO:0007669"/>
    <property type="project" value="TreeGrafter"/>
</dbReference>
<comment type="caution">
    <text evidence="2">The sequence shown here is derived from an EMBL/GenBank/DDBJ whole genome shotgun (WGS) entry which is preliminary data.</text>
</comment>
<accession>A0A4R2N1B1</accession>
<name>A0A4R2N1B1_9PAST</name>
<dbReference type="Proteomes" id="UP000294841">
    <property type="component" value="Unassembled WGS sequence"/>
</dbReference>
<dbReference type="GO" id="GO:0006302">
    <property type="term" value="P:double-strand break repair"/>
    <property type="evidence" value="ECO:0007669"/>
    <property type="project" value="TreeGrafter"/>
</dbReference>
<dbReference type="PANTHER" id="PTHR32182">
    <property type="entry name" value="DNA REPLICATION AND REPAIR PROTEIN RECF"/>
    <property type="match status" value="1"/>
</dbReference>
<dbReference type="InterPro" id="IPR022602">
    <property type="entry name" value="DUF2813"/>
</dbReference>
<dbReference type="Pfam" id="PF20469">
    <property type="entry name" value="OLD-like_TOPRIM"/>
    <property type="match status" value="1"/>
</dbReference>
<dbReference type="EMBL" id="SLXI01000002">
    <property type="protein sequence ID" value="TCP13329.1"/>
    <property type="molecule type" value="Genomic_DNA"/>
</dbReference>
<evidence type="ECO:0000313" key="3">
    <source>
        <dbReference type="Proteomes" id="UP000294841"/>
    </source>
</evidence>
<evidence type="ECO:0000259" key="1">
    <source>
        <dbReference type="Pfam" id="PF20469"/>
    </source>
</evidence>
<keyword evidence="2" id="KW-0540">Nuclease</keyword>
<dbReference type="Gene3D" id="3.40.50.300">
    <property type="entry name" value="P-loop containing nucleotide triphosphate hydrolases"/>
    <property type="match status" value="1"/>
</dbReference>
<keyword evidence="2" id="KW-0378">Hydrolase</keyword>
<dbReference type="InterPro" id="IPR034139">
    <property type="entry name" value="TOPRIM_OLD"/>
</dbReference>
<evidence type="ECO:0000313" key="2">
    <source>
        <dbReference type="EMBL" id="TCP13329.1"/>
    </source>
</evidence>
<dbReference type="GO" id="GO:0004519">
    <property type="term" value="F:endonuclease activity"/>
    <property type="evidence" value="ECO:0007669"/>
    <property type="project" value="UniProtKB-KW"/>
</dbReference>
<dbReference type="OrthoDB" id="5836727at2"/>
<keyword evidence="3" id="KW-1185">Reference proteome</keyword>
<gene>
    <name evidence="2" type="ORF">EV697_102209</name>
</gene>
<dbReference type="CDD" id="cd01026">
    <property type="entry name" value="TOPRIM_OLD"/>
    <property type="match status" value="1"/>
</dbReference>
<dbReference type="SUPFAM" id="SSF52540">
    <property type="entry name" value="P-loop containing nucleoside triphosphate hydrolases"/>
    <property type="match status" value="1"/>
</dbReference>
<dbReference type="Pfam" id="PF11398">
    <property type="entry name" value="DUF2813"/>
    <property type="match status" value="2"/>
</dbReference>
<dbReference type="PANTHER" id="PTHR32182:SF19">
    <property type="entry name" value="HOMOLOGY WITH RECF PROTEIN"/>
    <property type="match status" value="1"/>
</dbReference>
<proteinExistence type="predicted"/>
<sequence>MFLRQVEIVGFRGIKRLSLPLSSNTVLIGENAWGKSSLLSALSIIFNTNKKLYQFTESDFYRTKGDSIADTITILCTFCENNLNEKKEKYNQHFLPFFIPHQDGYERIYFRIIGEKQENGNITTKYSFLDQNGNTIDNENVEQTALFLIARHPVYRFRDARLNKKSILNSKSLDILQQKEIQAVALLLQYYFIDNSQHNELLQDPATLWTLVKNLCSQLQQDQTNKLKKIVFKQLVSLFVIKEQIQITKAIKPIILFEDPEARLHPRMVSIAWELASYLPIQRITTTNSAELISQVDLHDICRLERIAEEHTQTFRLSSKDLNRTDLRRLTFHIHHNRSLALYARVWLLVEGETEVWILNELAELSGINLAMEGIRIVEFAQCGLRPLIKYARSMGIEWYVLADGDDAGKRYVDIAKSMLTDDQNTFSRITLLPKKDIEHFFYHSGFEEVFINLAHWKSNQNYFPTTKIIKKAIQRTSKPDLAIALSAEIEKRGKQSIPLLFKKLFLRVLNLSKN</sequence>
<dbReference type="AlphaFoldDB" id="A0A4R2N1B1"/>
<keyword evidence="2" id="KW-0255">Endonuclease</keyword>
<feature type="domain" description="OLD protein-like TOPRIM" evidence="1">
    <location>
        <begin position="342"/>
        <end position="406"/>
    </location>
</feature>
<reference evidence="2 3" key="1">
    <citation type="submission" date="2019-03" db="EMBL/GenBank/DDBJ databases">
        <title>Genomic Encyclopedia of Type Strains, Phase IV (KMG-IV): sequencing the most valuable type-strain genomes for metagenomic binning, comparative biology and taxonomic classification.</title>
        <authorList>
            <person name="Goeker M."/>
        </authorList>
    </citation>
    <scope>NUCLEOTIDE SEQUENCE [LARGE SCALE GENOMIC DNA]</scope>
    <source>
        <strain evidence="2 3">DSM 28231</strain>
    </source>
</reference>